<proteinExistence type="predicted"/>
<dbReference type="OrthoDB" id="9808140at2"/>
<dbReference type="InterPro" id="IPR013216">
    <property type="entry name" value="Methyltransf_11"/>
</dbReference>
<gene>
    <name evidence="2" type="ORF">E7811_02880</name>
</gene>
<dbReference type="RefSeq" id="WP_136393076.1">
    <property type="nucleotide sequence ID" value="NZ_SSND01000001.1"/>
</dbReference>
<organism evidence="2 3">
    <name type="scientific">Aliigemmobacter aestuarii</name>
    <dbReference type="NCBI Taxonomy" id="1445661"/>
    <lineage>
        <taxon>Bacteria</taxon>
        <taxon>Pseudomonadati</taxon>
        <taxon>Pseudomonadota</taxon>
        <taxon>Alphaproteobacteria</taxon>
        <taxon>Rhodobacterales</taxon>
        <taxon>Paracoccaceae</taxon>
        <taxon>Aliigemmobacter</taxon>
    </lineage>
</organism>
<dbReference type="InterPro" id="IPR050508">
    <property type="entry name" value="Methyltransf_Superfamily"/>
</dbReference>
<keyword evidence="2" id="KW-0489">Methyltransferase</keyword>
<evidence type="ECO:0000313" key="2">
    <source>
        <dbReference type="EMBL" id="THD84695.1"/>
    </source>
</evidence>
<dbReference type="GO" id="GO:0008757">
    <property type="term" value="F:S-adenosylmethionine-dependent methyltransferase activity"/>
    <property type="evidence" value="ECO:0007669"/>
    <property type="project" value="InterPro"/>
</dbReference>
<evidence type="ECO:0000259" key="1">
    <source>
        <dbReference type="Pfam" id="PF08241"/>
    </source>
</evidence>
<name>A0A4S3MS76_9RHOB</name>
<keyword evidence="3" id="KW-1185">Reference proteome</keyword>
<accession>A0A4S3MS76</accession>
<evidence type="ECO:0000313" key="3">
    <source>
        <dbReference type="Proteomes" id="UP000309450"/>
    </source>
</evidence>
<protein>
    <submittedName>
        <fullName evidence="2">Class I SAM-dependent methyltransferase</fullName>
    </submittedName>
</protein>
<dbReference type="GO" id="GO:0032259">
    <property type="term" value="P:methylation"/>
    <property type="evidence" value="ECO:0007669"/>
    <property type="project" value="UniProtKB-KW"/>
</dbReference>
<dbReference type="CDD" id="cd02440">
    <property type="entry name" value="AdoMet_MTases"/>
    <property type="match status" value="1"/>
</dbReference>
<comment type="caution">
    <text evidence="2">The sequence shown here is derived from an EMBL/GenBank/DDBJ whole genome shotgun (WGS) entry which is preliminary data.</text>
</comment>
<dbReference type="Gene3D" id="3.40.50.150">
    <property type="entry name" value="Vaccinia Virus protein VP39"/>
    <property type="match status" value="1"/>
</dbReference>
<keyword evidence="2" id="KW-0808">Transferase</keyword>
<dbReference type="Pfam" id="PF08241">
    <property type="entry name" value="Methyltransf_11"/>
    <property type="match status" value="1"/>
</dbReference>
<dbReference type="AlphaFoldDB" id="A0A4S3MS76"/>
<dbReference type="InterPro" id="IPR029063">
    <property type="entry name" value="SAM-dependent_MTases_sf"/>
</dbReference>
<sequence>MAPQTALDVIRAELAPLAGQSILDIGCGAGALVAPLRAEGALWRGLDPGRGPPDLPVDRVGAEAMPYPDASFDAAICVNALHHVPVPMMDRALTEAARVLRPGGRLVVIEPHASGALSRVIAVVDDETLIRQAAQRAMDRCRALRQVRADDYDRVEHYRDFSEFCDRIAAVVPGRAGLIAERRAALAEAFEALAGHDAGRRTLAQPMSVRVFQPA</sequence>
<feature type="domain" description="Methyltransferase type 11" evidence="1">
    <location>
        <begin position="23"/>
        <end position="108"/>
    </location>
</feature>
<dbReference type="PANTHER" id="PTHR42912:SF93">
    <property type="entry name" value="N6-ADENOSINE-METHYLTRANSFERASE TMT1A"/>
    <property type="match status" value="1"/>
</dbReference>
<reference evidence="2 3" key="1">
    <citation type="submission" date="2019-04" db="EMBL/GenBank/DDBJ databases">
        <title>Draft genome sequence of Gemmobacter aestuarii sp. nov.</title>
        <authorList>
            <person name="Hameed A."/>
            <person name="Lin S.-Y."/>
            <person name="Shahina M."/>
            <person name="Lai W.-A."/>
            <person name="Young C.-C."/>
        </authorList>
    </citation>
    <scope>NUCLEOTIDE SEQUENCE [LARGE SCALE GENOMIC DNA]</scope>
    <source>
        <strain evidence="2 3">CC-PW-75</strain>
    </source>
</reference>
<dbReference type="EMBL" id="SSND01000001">
    <property type="protein sequence ID" value="THD84695.1"/>
    <property type="molecule type" value="Genomic_DNA"/>
</dbReference>
<dbReference type="SUPFAM" id="SSF53335">
    <property type="entry name" value="S-adenosyl-L-methionine-dependent methyltransferases"/>
    <property type="match status" value="1"/>
</dbReference>
<dbReference type="Proteomes" id="UP000309450">
    <property type="component" value="Unassembled WGS sequence"/>
</dbReference>
<dbReference type="PANTHER" id="PTHR42912">
    <property type="entry name" value="METHYLTRANSFERASE"/>
    <property type="match status" value="1"/>
</dbReference>